<keyword evidence="3" id="KW-0520">NAD</keyword>
<dbReference type="Gene3D" id="3.40.605.10">
    <property type="entry name" value="Aldehyde Dehydrogenase, Chain A, domain 1"/>
    <property type="match status" value="1"/>
</dbReference>
<name>A0A9W9J2H8_9EURO</name>
<dbReference type="AlphaFoldDB" id="A0A9W9J2H8"/>
<evidence type="ECO:0000256" key="1">
    <source>
        <dbReference type="ARBA" id="ARBA00009986"/>
    </source>
</evidence>
<evidence type="ECO:0000259" key="4">
    <source>
        <dbReference type="Pfam" id="PF00171"/>
    </source>
</evidence>
<evidence type="ECO:0000313" key="5">
    <source>
        <dbReference type="EMBL" id="KAJ5186331.1"/>
    </source>
</evidence>
<dbReference type="PANTHER" id="PTHR43720">
    <property type="entry name" value="2-AMINOMUCONIC SEMIALDEHYDE DEHYDROGENASE"/>
    <property type="match status" value="1"/>
</dbReference>
<reference evidence="5" key="2">
    <citation type="journal article" date="2023" name="IMA Fungus">
        <title>Comparative genomic study of the Penicillium genus elucidates a diverse pangenome and 15 lateral gene transfer events.</title>
        <authorList>
            <person name="Petersen C."/>
            <person name="Sorensen T."/>
            <person name="Nielsen M.R."/>
            <person name="Sondergaard T.E."/>
            <person name="Sorensen J.L."/>
            <person name="Fitzpatrick D.A."/>
            <person name="Frisvad J.C."/>
            <person name="Nielsen K.L."/>
        </authorList>
    </citation>
    <scope>NUCLEOTIDE SEQUENCE</scope>
    <source>
        <strain evidence="5">IBT 20477</strain>
    </source>
</reference>
<feature type="domain" description="Aldehyde dehydrogenase" evidence="4">
    <location>
        <begin position="45"/>
        <end position="501"/>
    </location>
</feature>
<gene>
    <name evidence="5" type="ORF">N7449_011095</name>
</gene>
<dbReference type="OrthoDB" id="310895at2759"/>
<organism evidence="5 6">
    <name type="scientific">Penicillium cf. viridicatum</name>
    <dbReference type="NCBI Taxonomy" id="2972119"/>
    <lineage>
        <taxon>Eukaryota</taxon>
        <taxon>Fungi</taxon>
        <taxon>Dikarya</taxon>
        <taxon>Ascomycota</taxon>
        <taxon>Pezizomycotina</taxon>
        <taxon>Eurotiomycetes</taxon>
        <taxon>Eurotiomycetidae</taxon>
        <taxon>Eurotiales</taxon>
        <taxon>Aspergillaceae</taxon>
        <taxon>Penicillium</taxon>
    </lineage>
</organism>
<evidence type="ECO:0000256" key="3">
    <source>
        <dbReference type="ARBA" id="ARBA00023027"/>
    </source>
</evidence>
<dbReference type="InterPro" id="IPR016161">
    <property type="entry name" value="Ald_DH/histidinol_DH"/>
</dbReference>
<dbReference type="InterPro" id="IPR016163">
    <property type="entry name" value="Ald_DH_C"/>
</dbReference>
<dbReference type="PANTHER" id="PTHR43720:SF2">
    <property type="entry name" value="2-AMINOMUCONIC SEMIALDEHYDE DEHYDROGENASE"/>
    <property type="match status" value="1"/>
</dbReference>
<evidence type="ECO:0000256" key="2">
    <source>
        <dbReference type="ARBA" id="ARBA00023002"/>
    </source>
</evidence>
<dbReference type="EMBL" id="JAPQKQ010000008">
    <property type="protein sequence ID" value="KAJ5186331.1"/>
    <property type="molecule type" value="Genomic_DNA"/>
</dbReference>
<proteinExistence type="inferred from homology"/>
<dbReference type="SUPFAM" id="SSF53720">
    <property type="entry name" value="ALDH-like"/>
    <property type="match status" value="1"/>
</dbReference>
<dbReference type="InterPro" id="IPR016162">
    <property type="entry name" value="Ald_DH_N"/>
</dbReference>
<protein>
    <recommendedName>
        <fullName evidence="4">Aldehyde dehydrogenase domain-containing protein</fullName>
    </recommendedName>
</protein>
<evidence type="ECO:0000313" key="6">
    <source>
        <dbReference type="Proteomes" id="UP001150942"/>
    </source>
</evidence>
<keyword evidence="6" id="KW-1185">Reference proteome</keyword>
<comment type="caution">
    <text evidence="5">The sequence shown here is derived from an EMBL/GenBank/DDBJ whole genome shotgun (WGS) entry which is preliminary data.</text>
</comment>
<dbReference type="Proteomes" id="UP001150942">
    <property type="component" value="Unassembled WGS sequence"/>
</dbReference>
<dbReference type="InterPro" id="IPR015590">
    <property type="entry name" value="Aldehyde_DH_dom"/>
</dbReference>
<comment type="similarity">
    <text evidence="1">Belongs to the aldehyde dehydrogenase family.</text>
</comment>
<dbReference type="GO" id="GO:0016620">
    <property type="term" value="F:oxidoreductase activity, acting on the aldehyde or oxo group of donors, NAD or NADP as acceptor"/>
    <property type="evidence" value="ECO:0007669"/>
    <property type="project" value="InterPro"/>
</dbReference>
<reference evidence="5" key="1">
    <citation type="submission" date="2022-11" db="EMBL/GenBank/DDBJ databases">
        <authorList>
            <person name="Petersen C."/>
        </authorList>
    </citation>
    <scope>NUCLEOTIDE SEQUENCE</scope>
    <source>
        <strain evidence="5">IBT 20477</strain>
    </source>
</reference>
<keyword evidence="2" id="KW-0560">Oxidoreductase</keyword>
<dbReference type="Gene3D" id="3.40.309.10">
    <property type="entry name" value="Aldehyde Dehydrogenase, Chain A, domain 2"/>
    <property type="match status" value="1"/>
</dbReference>
<dbReference type="Pfam" id="PF00171">
    <property type="entry name" value="Aldedh"/>
    <property type="match status" value="1"/>
</dbReference>
<sequence length="506" mass="55768">MATTNISALWNLDTHPRVSGYLNYLGREPLQLQNFIENQFLNSEHTSEWIDSFEPRSGKVLANVPRSPANVVEYAVNVASRAFPAWSQTTAQHRSEILLRIASIMEQKKEMFSMWESNDQGKPLFRARVEVERSIEHFRYFAKYILENDSAVHLNKGQGASTLTYQHQVPVGVYAIITSWNMPLYLLTSKIAPCLAFGCTGVAKPSELTSVTAFLFSEVLRRAYLPPGVMNIIFGDGPGTGSTLVSSPLVQGVSFTGGAKTGIQIRENTAPDIHKRLSLEIKGSCPTLIFADVDMDEAASIAGFAAFENSGQLCLSGSRIYVHRSVYQMFLPRLIRHLQLDYHIREGLGPVISPEHYDKIRSYLVEAGEQPANATFEAGDIPAEVPKDGFWIPATILSDVRIDGLVRRDIFGPVATVYPFDTEEEVVGLCNDNPNGMGAIILTDDLSRMSRVGNRLNASFVWAGCSLGRDLGAGITDLMATGTGREGGARARDMFTRLRAVHVPSY</sequence>
<accession>A0A9W9J2H8</accession>
<dbReference type="FunFam" id="3.40.605.10:FF:000007">
    <property type="entry name" value="NAD/NADP-dependent betaine aldehyde dehydrogenase"/>
    <property type="match status" value="1"/>
</dbReference>